<dbReference type="AlphaFoldDB" id="A0A0N0VJX6"/>
<accession>A0A0N0VJX6</accession>
<dbReference type="OrthoDB" id="6555722at2"/>
<name>A0A0N0VJX6_9PSED</name>
<dbReference type="EMBL" id="JSYZ01000007">
    <property type="protein sequence ID" value="KPA91398.1"/>
    <property type="molecule type" value="Genomic_DNA"/>
</dbReference>
<dbReference type="Proteomes" id="UP000037931">
    <property type="component" value="Unassembled WGS sequence"/>
</dbReference>
<evidence type="ECO:0000313" key="3">
    <source>
        <dbReference type="Proteomes" id="UP000037931"/>
    </source>
</evidence>
<reference evidence="2 3" key="1">
    <citation type="journal article" date="2015" name="PLoS ONE">
        <title>Rice-Infecting Pseudomonas Genomes Are Highly Accessorized and Harbor Multiple Putative Virulence Mechanisms to Cause Sheath Brown Rot.</title>
        <authorList>
            <person name="Quibod I.L."/>
            <person name="Grande G."/>
            <person name="Oreiro E.G."/>
            <person name="Borja F.N."/>
            <person name="Dossa G.S."/>
            <person name="Mauleon R."/>
            <person name="Cruz C.V."/>
            <person name="Oliva R."/>
        </authorList>
    </citation>
    <scope>NUCLEOTIDE SEQUENCE [LARGE SCALE GENOMIC DNA]</scope>
    <source>
        <strain evidence="2 3">IRRI 6609</strain>
    </source>
</reference>
<organism evidence="2 3">
    <name type="scientific">Pseudomonas asplenii</name>
    <dbReference type="NCBI Taxonomy" id="53407"/>
    <lineage>
        <taxon>Bacteria</taxon>
        <taxon>Pseudomonadati</taxon>
        <taxon>Pseudomonadota</taxon>
        <taxon>Gammaproteobacteria</taxon>
        <taxon>Pseudomonadales</taxon>
        <taxon>Pseudomonadaceae</taxon>
        <taxon>Pseudomonas</taxon>
    </lineage>
</organism>
<sequence length="122" mass="13323">MTDQSKRWEGLTIKGELEIGVWYAGTRHKEFTLRVAVAGDMVAAQQQHPEGPLQLITVEVYRRQLLALGEIPAEALTTELLLEELAESDLALIADADVSLEKKLKPQKAAQPETGDASSTPS</sequence>
<evidence type="ECO:0000313" key="2">
    <source>
        <dbReference type="EMBL" id="KPA91398.1"/>
    </source>
</evidence>
<dbReference type="PATRIC" id="fig|50340.43.peg.5652"/>
<proteinExistence type="predicted"/>
<gene>
    <name evidence="2" type="ORF">PF66_02281</name>
</gene>
<dbReference type="RefSeq" id="WP_054062722.1">
    <property type="nucleotide sequence ID" value="NZ_JSYZ01000007.1"/>
</dbReference>
<evidence type="ECO:0000256" key="1">
    <source>
        <dbReference type="SAM" id="MobiDB-lite"/>
    </source>
</evidence>
<dbReference type="STRING" id="50340.PF66_02281"/>
<evidence type="ECO:0008006" key="4">
    <source>
        <dbReference type="Google" id="ProtNLM"/>
    </source>
</evidence>
<feature type="region of interest" description="Disordered" evidence="1">
    <location>
        <begin position="103"/>
        <end position="122"/>
    </location>
</feature>
<protein>
    <recommendedName>
        <fullName evidence="4">Mu-like prophage FluMu protein gp41</fullName>
    </recommendedName>
</protein>
<keyword evidence="3" id="KW-1185">Reference proteome</keyword>
<comment type="caution">
    <text evidence="2">The sequence shown here is derived from an EMBL/GenBank/DDBJ whole genome shotgun (WGS) entry which is preliminary data.</text>
</comment>